<dbReference type="PANTHER" id="PTHR10894">
    <property type="entry name" value="NUCLEOLAR PROTEIN 5 NUCLEOLAR PROTEIN NOP5 NOP58"/>
    <property type="match status" value="1"/>
</dbReference>
<evidence type="ECO:0000256" key="4">
    <source>
        <dbReference type="ARBA" id="ARBA00022517"/>
    </source>
</evidence>
<dbReference type="InterPro" id="IPR036070">
    <property type="entry name" value="Nop_dom_sf"/>
</dbReference>
<dbReference type="InterPro" id="IPR012974">
    <property type="entry name" value="NOP58/56_N"/>
</dbReference>
<evidence type="ECO:0000256" key="9">
    <source>
        <dbReference type="SAM" id="MobiDB-lite"/>
    </source>
</evidence>
<dbReference type="FunFam" id="1.10.246.90:FF:000003">
    <property type="entry name" value="Nucleolar protein 58"/>
    <property type="match status" value="1"/>
</dbReference>
<feature type="domain" description="Nop" evidence="10">
    <location>
        <begin position="287"/>
        <end position="419"/>
    </location>
</feature>
<dbReference type="Pfam" id="PF08156">
    <property type="entry name" value="NOP5NT"/>
    <property type="match status" value="1"/>
</dbReference>
<comment type="subcellular location">
    <subcellularLocation>
        <location evidence="1">Nucleus</location>
        <location evidence="1">Nucleolus</location>
    </subcellularLocation>
</comment>
<sequence>MPAFVLAETPAGYGLFKSSDKKLLKKDASSLEEAASTPEGMNGLLTLKKFAKFDSSASAVAEVASLNEGKVPPMLQELLSEIKNEKKASLAVADPKLATAIKKLPDLDITTVSDSSTAIIYRGIRSCLSELIPGLAAENIKTMSLGLSHSLSRYKLKFSPDKVDTMVVHTISLLDETDKELNIKAMRVKEWYGWHFPELAKILNDNVAYARFIVKVGMRPNTHDADLASFLPEELDTAVKAAAEVSMGTEMMLEDLESITKLADEVIQLTEFRTQLSSYLTSRMAHIAPNLTELIGPLIGAKLISKTGSLVNLAKAPGSTVQILGAEKALFRALKTKHDTPKYGLIYHASLVGQAQGRNKGKIARMLSAKVAITSRTDALSTWGNRGEEDPEEVDEETKTKLGISSRIKVENRLRTLEGRLVIKGTAIGPSGSNKFEVQKPRQYNGAADGVDSSEAVSREVEMADADEVDDQEPATEKKKSKKDKKEKKTKSEAAEESTSSSKGFSDEAYERFAEAAGISVSKFKRKFERGDFEMADDGTPRILSKKELKKKRKHEDVEEEAPKASEEEVSTKKKRKYEDDESKPKKKKKKSKSE</sequence>
<comment type="caution">
    <text evidence="11">The sequence shown here is derived from an EMBL/GenBank/DDBJ whole genome shotgun (WGS) entry which is preliminary data.</text>
</comment>
<evidence type="ECO:0000256" key="8">
    <source>
        <dbReference type="ARBA" id="ARBA00024837"/>
    </source>
</evidence>
<evidence type="ECO:0000313" key="11">
    <source>
        <dbReference type="EMBL" id="KAJ2904926.1"/>
    </source>
</evidence>
<dbReference type="SUPFAM" id="SSF89124">
    <property type="entry name" value="Nop domain"/>
    <property type="match status" value="1"/>
</dbReference>
<gene>
    <name evidence="11" type="ORF">MKZ38_006791</name>
</gene>
<dbReference type="EMBL" id="JAKWBI020000041">
    <property type="protein sequence ID" value="KAJ2904926.1"/>
    <property type="molecule type" value="Genomic_DNA"/>
</dbReference>
<keyword evidence="12" id="KW-1185">Reference proteome</keyword>
<evidence type="ECO:0000259" key="10">
    <source>
        <dbReference type="PROSITE" id="PS51358"/>
    </source>
</evidence>
<dbReference type="InterPro" id="IPR045056">
    <property type="entry name" value="Nop56/Nop58"/>
</dbReference>
<dbReference type="GO" id="GO:0030515">
    <property type="term" value="F:snoRNA binding"/>
    <property type="evidence" value="ECO:0007669"/>
    <property type="project" value="InterPro"/>
</dbReference>
<name>A0AAD5RV69_9PEZI</name>
<dbReference type="GO" id="GO:0032040">
    <property type="term" value="C:small-subunit processome"/>
    <property type="evidence" value="ECO:0007669"/>
    <property type="project" value="InterPro"/>
</dbReference>
<protein>
    <recommendedName>
        <fullName evidence="3">Nucleolar protein 58</fullName>
    </recommendedName>
</protein>
<evidence type="ECO:0000256" key="2">
    <source>
        <dbReference type="ARBA" id="ARBA00009211"/>
    </source>
</evidence>
<dbReference type="InterPro" id="IPR012976">
    <property type="entry name" value="NOSIC"/>
</dbReference>
<reference evidence="11" key="1">
    <citation type="submission" date="2022-07" db="EMBL/GenBank/DDBJ databases">
        <title>Draft genome sequence of Zalerion maritima ATCC 34329, a (micro)plastics degrading marine fungus.</title>
        <authorList>
            <person name="Paco A."/>
            <person name="Goncalves M.F.M."/>
            <person name="Rocha-Santos T.A.P."/>
            <person name="Alves A."/>
        </authorList>
    </citation>
    <scope>NUCLEOTIDE SEQUENCE</scope>
    <source>
        <strain evidence="11">ATCC 34329</strain>
    </source>
</reference>
<evidence type="ECO:0000256" key="3">
    <source>
        <dbReference type="ARBA" id="ARBA00020379"/>
    </source>
</evidence>
<evidence type="ECO:0000256" key="1">
    <source>
        <dbReference type="ARBA" id="ARBA00004604"/>
    </source>
</evidence>
<feature type="compositionally biased region" description="Basic residues" evidence="9">
    <location>
        <begin position="479"/>
        <end position="489"/>
    </location>
</feature>
<dbReference type="InterPro" id="IPR042239">
    <property type="entry name" value="Nop_C"/>
</dbReference>
<proteinExistence type="inferred from homology"/>
<feature type="compositionally biased region" description="Acidic residues" evidence="9">
    <location>
        <begin position="463"/>
        <end position="474"/>
    </location>
</feature>
<dbReference type="SMART" id="SM00931">
    <property type="entry name" value="NOSIC"/>
    <property type="match status" value="1"/>
</dbReference>
<keyword evidence="6" id="KW-0539">Nucleus</keyword>
<dbReference type="Proteomes" id="UP001201980">
    <property type="component" value="Unassembled WGS sequence"/>
</dbReference>
<keyword evidence="5" id="KW-0698">rRNA processing</keyword>
<feature type="compositionally biased region" description="Basic and acidic residues" evidence="9">
    <location>
        <begin position="555"/>
        <end position="572"/>
    </location>
</feature>
<feature type="region of interest" description="Disordered" evidence="9">
    <location>
        <begin position="444"/>
        <end position="508"/>
    </location>
</feature>
<evidence type="ECO:0000256" key="6">
    <source>
        <dbReference type="ARBA" id="ARBA00023242"/>
    </source>
</evidence>
<dbReference type="PROSITE" id="PS51358">
    <property type="entry name" value="NOP"/>
    <property type="match status" value="1"/>
</dbReference>
<dbReference type="Gene3D" id="1.10.246.90">
    <property type="entry name" value="Nop domain"/>
    <property type="match status" value="1"/>
</dbReference>
<organism evidence="11 12">
    <name type="scientific">Zalerion maritima</name>
    <dbReference type="NCBI Taxonomy" id="339359"/>
    <lineage>
        <taxon>Eukaryota</taxon>
        <taxon>Fungi</taxon>
        <taxon>Dikarya</taxon>
        <taxon>Ascomycota</taxon>
        <taxon>Pezizomycotina</taxon>
        <taxon>Sordariomycetes</taxon>
        <taxon>Lulworthiomycetidae</taxon>
        <taxon>Lulworthiales</taxon>
        <taxon>Lulworthiaceae</taxon>
        <taxon>Zalerion</taxon>
    </lineage>
</organism>
<keyword evidence="7" id="KW-0687">Ribonucleoprotein</keyword>
<dbReference type="Gene3D" id="1.10.287.4070">
    <property type="match status" value="1"/>
</dbReference>
<dbReference type="GO" id="GO:0006364">
    <property type="term" value="P:rRNA processing"/>
    <property type="evidence" value="ECO:0007669"/>
    <property type="project" value="UniProtKB-KW"/>
</dbReference>
<dbReference type="AlphaFoldDB" id="A0AAD5RV69"/>
<dbReference type="PANTHER" id="PTHR10894:SF1">
    <property type="entry name" value="NUCLEOLAR PROTEIN 58"/>
    <property type="match status" value="1"/>
</dbReference>
<evidence type="ECO:0000313" key="12">
    <source>
        <dbReference type="Proteomes" id="UP001201980"/>
    </source>
</evidence>
<dbReference type="FunFam" id="1.10.287.4070:FF:000001">
    <property type="entry name" value="Probable Nucleolar protein 58"/>
    <property type="match status" value="1"/>
</dbReference>
<accession>A0AAD5RV69</accession>
<dbReference type="Pfam" id="PF01798">
    <property type="entry name" value="Nop"/>
    <property type="match status" value="1"/>
</dbReference>
<feature type="compositionally biased region" description="Basic residues" evidence="9">
    <location>
        <begin position="585"/>
        <end position="595"/>
    </location>
</feature>
<comment type="function">
    <text evidence="8">Required for pre-18S rRNA processing. May bind microtubules.</text>
</comment>
<comment type="similarity">
    <text evidence="2">Belongs to the NOP5/NOP56 family.</text>
</comment>
<dbReference type="GO" id="GO:0031428">
    <property type="term" value="C:box C/D methylation guide snoRNP complex"/>
    <property type="evidence" value="ECO:0007669"/>
    <property type="project" value="InterPro"/>
</dbReference>
<feature type="region of interest" description="Disordered" evidence="9">
    <location>
        <begin position="528"/>
        <end position="595"/>
    </location>
</feature>
<dbReference type="InterPro" id="IPR002687">
    <property type="entry name" value="Nop_dom"/>
</dbReference>
<evidence type="ECO:0000256" key="7">
    <source>
        <dbReference type="ARBA" id="ARBA00023274"/>
    </source>
</evidence>
<evidence type="ECO:0000256" key="5">
    <source>
        <dbReference type="ARBA" id="ARBA00022552"/>
    </source>
</evidence>
<keyword evidence="4" id="KW-0690">Ribosome biogenesis</keyword>